<dbReference type="AlphaFoldDB" id="D8SG49"/>
<feature type="signal peptide" evidence="2">
    <location>
        <begin position="1"/>
        <end position="16"/>
    </location>
</feature>
<dbReference type="KEGG" id="smo:SELMODRAFT_421711"/>
<evidence type="ECO:0000313" key="4">
    <source>
        <dbReference type="Proteomes" id="UP000001514"/>
    </source>
</evidence>
<evidence type="ECO:0000256" key="1">
    <source>
        <dbReference type="SAM" id="MobiDB-lite"/>
    </source>
</evidence>
<gene>
    <name evidence="3" type="ORF">SELMODRAFT_421711</name>
</gene>
<dbReference type="HOGENOM" id="CLU_738507_0_0_1"/>
<protein>
    <submittedName>
        <fullName evidence="3">Uncharacterized protein</fullName>
    </submittedName>
</protein>
<proteinExistence type="predicted"/>
<keyword evidence="4" id="KW-1185">Reference proteome</keyword>
<accession>D8SG49</accession>
<dbReference type="Gramene" id="EFJ16520">
    <property type="protein sequence ID" value="EFJ16520"/>
    <property type="gene ID" value="SELMODRAFT_421711"/>
</dbReference>
<feature type="region of interest" description="Disordered" evidence="1">
    <location>
        <begin position="315"/>
        <end position="339"/>
    </location>
</feature>
<keyword evidence="2" id="KW-0732">Signal</keyword>
<feature type="chain" id="PRO_5003122683" evidence="2">
    <location>
        <begin position="17"/>
        <end position="375"/>
    </location>
</feature>
<organism evidence="4">
    <name type="scientific">Selaginella moellendorffii</name>
    <name type="common">Spikemoss</name>
    <dbReference type="NCBI Taxonomy" id="88036"/>
    <lineage>
        <taxon>Eukaryota</taxon>
        <taxon>Viridiplantae</taxon>
        <taxon>Streptophyta</taxon>
        <taxon>Embryophyta</taxon>
        <taxon>Tracheophyta</taxon>
        <taxon>Lycopodiopsida</taxon>
        <taxon>Selaginellales</taxon>
        <taxon>Selaginellaceae</taxon>
        <taxon>Selaginella</taxon>
    </lineage>
</organism>
<reference evidence="3 4" key="1">
    <citation type="journal article" date="2011" name="Science">
        <title>The Selaginella genome identifies genetic changes associated with the evolution of vascular plants.</title>
        <authorList>
            <person name="Banks J.A."/>
            <person name="Nishiyama T."/>
            <person name="Hasebe M."/>
            <person name="Bowman J.L."/>
            <person name="Gribskov M."/>
            <person name="dePamphilis C."/>
            <person name="Albert V.A."/>
            <person name="Aono N."/>
            <person name="Aoyama T."/>
            <person name="Ambrose B.A."/>
            <person name="Ashton N.W."/>
            <person name="Axtell M.J."/>
            <person name="Barker E."/>
            <person name="Barker M.S."/>
            <person name="Bennetzen J.L."/>
            <person name="Bonawitz N.D."/>
            <person name="Chapple C."/>
            <person name="Cheng C."/>
            <person name="Correa L.G."/>
            <person name="Dacre M."/>
            <person name="DeBarry J."/>
            <person name="Dreyer I."/>
            <person name="Elias M."/>
            <person name="Engstrom E.M."/>
            <person name="Estelle M."/>
            <person name="Feng L."/>
            <person name="Finet C."/>
            <person name="Floyd S.K."/>
            <person name="Frommer W.B."/>
            <person name="Fujita T."/>
            <person name="Gramzow L."/>
            <person name="Gutensohn M."/>
            <person name="Harholt J."/>
            <person name="Hattori M."/>
            <person name="Heyl A."/>
            <person name="Hirai T."/>
            <person name="Hiwatashi Y."/>
            <person name="Ishikawa M."/>
            <person name="Iwata M."/>
            <person name="Karol K.G."/>
            <person name="Koehler B."/>
            <person name="Kolukisaoglu U."/>
            <person name="Kubo M."/>
            <person name="Kurata T."/>
            <person name="Lalonde S."/>
            <person name="Li K."/>
            <person name="Li Y."/>
            <person name="Litt A."/>
            <person name="Lyons E."/>
            <person name="Manning G."/>
            <person name="Maruyama T."/>
            <person name="Michael T.P."/>
            <person name="Mikami K."/>
            <person name="Miyazaki S."/>
            <person name="Morinaga S."/>
            <person name="Murata T."/>
            <person name="Mueller-Roeber B."/>
            <person name="Nelson D.R."/>
            <person name="Obara M."/>
            <person name="Oguri Y."/>
            <person name="Olmstead R.G."/>
            <person name="Onodera N."/>
            <person name="Petersen B.L."/>
            <person name="Pils B."/>
            <person name="Prigge M."/>
            <person name="Rensing S.A."/>
            <person name="Riano-Pachon D.M."/>
            <person name="Roberts A.W."/>
            <person name="Sato Y."/>
            <person name="Scheller H.V."/>
            <person name="Schulz B."/>
            <person name="Schulz C."/>
            <person name="Shakirov E.V."/>
            <person name="Shibagaki N."/>
            <person name="Shinohara N."/>
            <person name="Shippen D.E."/>
            <person name="Soerensen I."/>
            <person name="Sotooka R."/>
            <person name="Sugimoto N."/>
            <person name="Sugita M."/>
            <person name="Sumikawa N."/>
            <person name="Tanurdzic M."/>
            <person name="Theissen G."/>
            <person name="Ulvskov P."/>
            <person name="Wakazuki S."/>
            <person name="Weng J.K."/>
            <person name="Willats W.W."/>
            <person name="Wipf D."/>
            <person name="Wolf P.G."/>
            <person name="Yang L."/>
            <person name="Zimmer A.D."/>
            <person name="Zhu Q."/>
            <person name="Mitros T."/>
            <person name="Hellsten U."/>
            <person name="Loque D."/>
            <person name="Otillar R."/>
            <person name="Salamov A."/>
            <person name="Schmutz J."/>
            <person name="Shapiro H."/>
            <person name="Lindquist E."/>
            <person name="Lucas S."/>
            <person name="Rokhsar D."/>
            <person name="Grigoriev I.V."/>
        </authorList>
    </citation>
    <scope>NUCLEOTIDE SEQUENCE [LARGE SCALE GENOMIC DNA]</scope>
</reference>
<dbReference type="EMBL" id="GL377618">
    <property type="protein sequence ID" value="EFJ16520.1"/>
    <property type="molecule type" value="Genomic_DNA"/>
</dbReference>
<evidence type="ECO:0000256" key="2">
    <source>
        <dbReference type="SAM" id="SignalP"/>
    </source>
</evidence>
<dbReference type="Proteomes" id="UP000001514">
    <property type="component" value="Unassembled WGS sequence"/>
</dbReference>
<evidence type="ECO:0000313" key="3">
    <source>
        <dbReference type="EMBL" id="EFJ16520.1"/>
    </source>
</evidence>
<name>D8SG49_SELML</name>
<dbReference type="InParanoid" id="D8SG49"/>
<sequence length="375" mass="41148">MVFVLVGSPLLLQASGTYLQSLPLPTTPATPVWINTPVNGYAELVAELDEQDETFPMDAGSFNDDYSGVAGLAPATVQHEDDDFELLHPQIAGLVEDDHELQVPADVTISVGCELLHADLLTQHCHEQNTYEPESAAALQQVDTWETIIQGELEMLVPSQSFIPPEESMNAGLELLPLFPMSSGDCQSTLLAFLKKMKGNLYKLKEELDLSTETVPWTFLLAPYHDETRKSVGVGSDMVSMAGMFGAALIQGRVFITKDYHCARHKGCNRTWELSRSLVAIIGMGEPWKAIGPTSSWHIGCIWMPRPLLSIHVRQGDSQGNESSSPVSSGRDSRKTSWMNQRSTKAGIFITAIFEGKLDNQNGIVYGVAWRQASV</sequence>